<sequence length="169" mass="18866">MHAGPVLRRLLWLSVGVYCAASKLLQQSKAVECCFLAVILDMRSHSSARTPPLPPPSPPPPPPKWLRLLFVLLVQSDRVVLLSLKTRSSSLDAWGRQCVVELVSDGRLTVWEKAANAFEQYTRERRMRLFWLSFNEFESSSDVAGVRSDGLRMTALQAAIALTTGSRDN</sequence>
<dbReference type="EMBL" id="BSYO01000036">
    <property type="protein sequence ID" value="GMH29620.1"/>
    <property type="molecule type" value="Genomic_DNA"/>
</dbReference>
<evidence type="ECO:0000256" key="1">
    <source>
        <dbReference type="SAM" id="SignalP"/>
    </source>
</evidence>
<reference evidence="2" key="1">
    <citation type="submission" date="2023-05" db="EMBL/GenBank/DDBJ databases">
        <title>Nepenthes gracilis genome sequencing.</title>
        <authorList>
            <person name="Fukushima K."/>
        </authorList>
    </citation>
    <scope>NUCLEOTIDE SEQUENCE</scope>
    <source>
        <strain evidence="2">SING2019-196</strain>
    </source>
</reference>
<dbReference type="Proteomes" id="UP001279734">
    <property type="component" value="Unassembled WGS sequence"/>
</dbReference>
<name>A0AAD3THG1_NEPGR</name>
<protein>
    <submittedName>
        <fullName evidence="2">Uncharacterized protein</fullName>
    </submittedName>
</protein>
<keyword evidence="1" id="KW-0732">Signal</keyword>
<feature type="chain" id="PRO_5042122990" evidence="1">
    <location>
        <begin position="23"/>
        <end position="169"/>
    </location>
</feature>
<keyword evidence="3" id="KW-1185">Reference proteome</keyword>
<gene>
    <name evidence="2" type="ORF">Nepgr_031463</name>
</gene>
<evidence type="ECO:0000313" key="3">
    <source>
        <dbReference type="Proteomes" id="UP001279734"/>
    </source>
</evidence>
<dbReference type="AlphaFoldDB" id="A0AAD3THG1"/>
<proteinExistence type="predicted"/>
<evidence type="ECO:0000313" key="2">
    <source>
        <dbReference type="EMBL" id="GMH29620.1"/>
    </source>
</evidence>
<organism evidence="2 3">
    <name type="scientific">Nepenthes gracilis</name>
    <name type="common">Slender pitcher plant</name>
    <dbReference type="NCBI Taxonomy" id="150966"/>
    <lineage>
        <taxon>Eukaryota</taxon>
        <taxon>Viridiplantae</taxon>
        <taxon>Streptophyta</taxon>
        <taxon>Embryophyta</taxon>
        <taxon>Tracheophyta</taxon>
        <taxon>Spermatophyta</taxon>
        <taxon>Magnoliopsida</taxon>
        <taxon>eudicotyledons</taxon>
        <taxon>Gunneridae</taxon>
        <taxon>Pentapetalae</taxon>
        <taxon>Caryophyllales</taxon>
        <taxon>Nepenthaceae</taxon>
        <taxon>Nepenthes</taxon>
    </lineage>
</organism>
<comment type="caution">
    <text evidence="2">The sequence shown here is derived from an EMBL/GenBank/DDBJ whole genome shotgun (WGS) entry which is preliminary data.</text>
</comment>
<feature type="signal peptide" evidence="1">
    <location>
        <begin position="1"/>
        <end position="22"/>
    </location>
</feature>
<accession>A0AAD3THG1</accession>